<comment type="caution">
    <text evidence="3">The sequence shown here is derived from an EMBL/GenBank/DDBJ whole genome shotgun (WGS) entry which is preliminary data.</text>
</comment>
<evidence type="ECO:0000256" key="1">
    <source>
        <dbReference type="ARBA" id="ARBA00005578"/>
    </source>
</evidence>
<dbReference type="EMBL" id="JBHTJN010000012">
    <property type="protein sequence ID" value="MFD0966609.1"/>
    <property type="molecule type" value="Genomic_DNA"/>
</dbReference>
<dbReference type="PIRSF" id="PIRSF003113">
    <property type="entry name" value="BolA"/>
    <property type="match status" value="1"/>
</dbReference>
<organism evidence="3 4">
    <name type="scientific">Seminibacterium arietis</name>
    <dbReference type="NCBI Taxonomy" id="1173502"/>
    <lineage>
        <taxon>Bacteria</taxon>
        <taxon>Pseudomonadati</taxon>
        <taxon>Pseudomonadota</taxon>
        <taxon>Gammaproteobacteria</taxon>
        <taxon>Pasteurellales</taxon>
        <taxon>Pasteurellaceae</taxon>
        <taxon>Seminibacterium</taxon>
    </lineage>
</organism>
<reference evidence="4" key="1">
    <citation type="journal article" date="2019" name="Int. J. Syst. Evol. Microbiol.">
        <title>The Global Catalogue of Microorganisms (GCM) 10K type strain sequencing project: providing services to taxonomists for standard genome sequencing and annotation.</title>
        <authorList>
            <consortium name="The Broad Institute Genomics Platform"/>
            <consortium name="The Broad Institute Genome Sequencing Center for Infectious Disease"/>
            <person name="Wu L."/>
            <person name="Ma J."/>
        </authorList>
    </citation>
    <scope>NUCLEOTIDE SEQUENCE [LARGE SCALE GENOMIC DNA]</scope>
    <source>
        <strain evidence="4">CCUG 61707</strain>
    </source>
</reference>
<sequence length="103" mass="12155">MLKQQILQTKLIEKFSPHFILVENESHRHSLELGGESHFKVVIVSDYFENITKISRHRQIYQLLSDEFHNGLHALSLHIYTLSEWELLEKVIPKSTSCITRKK</sequence>
<dbReference type="Proteomes" id="UP001596996">
    <property type="component" value="Unassembled WGS sequence"/>
</dbReference>
<gene>
    <name evidence="3" type="ORF">ACFQ02_07135</name>
</gene>
<dbReference type="PANTHER" id="PTHR46229:SF2">
    <property type="entry name" value="BOLA-LIKE PROTEIN 1"/>
    <property type="match status" value="1"/>
</dbReference>
<keyword evidence="4" id="KW-1185">Reference proteome</keyword>
<dbReference type="SUPFAM" id="SSF82657">
    <property type="entry name" value="BolA-like"/>
    <property type="match status" value="1"/>
</dbReference>
<protein>
    <submittedName>
        <fullName evidence="3">BolA family protein</fullName>
    </submittedName>
</protein>
<proteinExistence type="inferred from homology"/>
<evidence type="ECO:0000313" key="3">
    <source>
        <dbReference type="EMBL" id="MFD0966609.1"/>
    </source>
</evidence>
<evidence type="ECO:0000313" key="4">
    <source>
        <dbReference type="Proteomes" id="UP001596996"/>
    </source>
</evidence>
<name>A0ABW3I9K9_9PAST</name>
<dbReference type="PANTHER" id="PTHR46229">
    <property type="entry name" value="BOLA TRANSCRIPTION REGULATOR"/>
    <property type="match status" value="1"/>
</dbReference>
<dbReference type="Gene3D" id="3.30.300.90">
    <property type="entry name" value="BolA-like"/>
    <property type="match status" value="1"/>
</dbReference>
<dbReference type="RefSeq" id="WP_380821101.1">
    <property type="nucleotide sequence ID" value="NZ_JBHTJN010000012.1"/>
</dbReference>
<dbReference type="InterPro" id="IPR036065">
    <property type="entry name" value="BolA-like_sf"/>
</dbReference>
<comment type="similarity">
    <text evidence="1 2">Belongs to the BolA/IbaG family.</text>
</comment>
<dbReference type="InterPro" id="IPR002634">
    <property type="entry name" value="BolA"/>
</dbReference>
<evidence type="ECO:0000256" key="2">
    <source>
        <dbReference type="RuleBase" id="RU003860"/>
    </source>
</evidence>
<dbReference type="InterPro" id="IPR050961">
    <property type="entry name" value="BolA/IbaG_stress_morph_reg"/>
</dbReference>
<accession>A0ABW3I9K9</accession>
<dbReference type="Pfam" id="PF01722">
    <property type="entry name" value="BolA"/>
    <property type="match status" value="1"/>
</dbReference>